<protein>
    <submittedName>
        <fullName evidence="1">Uncharacterized protein</fullName>
    </submittedName>
</protein>
<evidence type="ECO:0000313" key="2">
    <source>
        <dbReference type="Proteomes" id="UP000219215"/>
    </source>
</evidence>
<evidence type="ECO:0000313" key="1">
    <source>
        <dbReference type="EMBL" id="SOB60812.1"/>
    </source>
</evidence>
<proteinExistence type="predicted"/>
<name>A0A2C8FFI8_9BACT</name>
<organism evidence="1 2">
    <name type="scientific">Pseudodesulfovibrio profundus</name>
    <dbReference type="NCBI Taxonomy" id="57320"/>
    <lineage>
        <taxon>Bacteria</taxon>
        <taxon>Pseudomonadati</taxon>
        <taxon>Thermodesulfobacteriota</taxon>
        <taxon>Desulfovibrionia</taxon>
        <taxon>Desulfovibrionales</taxon>
        <taxon>Desulfovibrionaceae</taxon>
    </lineage>
</organism>
<keyword evidence="2" id="KW-1185">Reference proteome</keyword>
<dbReference type="AlphaFoldDB" id="A0A2C8FFI8"/>
<sequence length="53" mass="5618">MCQNIGGIVVRNADTIQTQRTGIGKDLSYGHTTAIRDIGMNMGIDKHGDGLSS</sequence>
<dbReference type="EMBL" id="LT907975">
    <property type="protein sequence ID" value="SOB60812.1"/>
    <property type="molecule type" value="Genomic_DNA"/>
</dbReference>
<accession>A0A2C8FFI8</accession>
<dbReference type="Proteomes" id="UP000219215">
    <property type="component" value="Chromosome DPRO"/>
</dbReference>
<dbReference type="KEGG" id="pprf:DPRO_3893"/>
<gene>
    <name evidence="1" type="ORF">DPRO_3893</name>
</gene>
<reference evidence="2" key="1">
    <citation type="submission" date="2017-09" db="EMBL/GenBank/DDBJ databases">
        <authorList>
            <person name="Regsiter A."/>
            <person name="William W."/>
        </authorList>
    </citation>
    <scope>NUCLEOTIDE SEQUENCE [LARGE SCALE GENOMIC DNA]</scope>
    <source>
        <strain evidence="2">500-1</strain>
    </source>
</reference>